<sequence>MCILSICKAKQIHVDWIILIHSRVDMLAKAHCKTHRSLMDGNGPTDKGIECKFADDTKMSGGVDTPEGQDAIKRDLETLQKWIYGNLMRFNQKKCKMLHLGWGNPQHQYRLGDKQMKSTPVKKDLEVMVDERTDMSWQCAFAAQKANSFLGCSERTVPSRLSEVTLPLYSTFMRPCQEYCSELWGPQYRKNIVLLE</sequence>
<evidence type="ECO:0008006" key="3">
    <source>
        <dbReference type="Google" id="ProtNLM"/>
    </source>
</evidence>
<dbReference type="Proteomes" id="UP001145742">
    <property type="component" value="Unassembled WGS sequence"/>
</dbReference>
<reference evidence="1" key="1">
    <citation type="submission" date="2019-10" db="EMBL/GenBank/DDBJ databases">
        <authorList>
            <person name="Soares A.E.R."/>
            <person name="Aleixo A."/>
            <person name="Schneider P."/>
            <person name="Miyaki C.Y."/>
            <person name="Schneider M.P."/>
            <person name="Mello C."/>
            <person name="Vasconcelos A.T.R."/>
        </authorList>
    </citation>
    <scope>NUCLEOTIDE SEQUENCE</scope>
    <source>
        <tissue evidence="1">Muscle</tissue>
    </source>
</reference>
<name>A0ABQ9D0Z1_9PASS</name>
<evidence type="ECO:0000313" key="1">
    <source>
        <dbReference type="EMBL" id="KAJ7411541.1"/>
    </source>
</evidence>
<comment type="caution">
    <text evidence="1">The sequence shown here is derived from an EMBL/GenBank/DDBJ whole genome shotgun (WGS) entry which is preliminary data.</text>
</comment>
<dbReference type="PANTHER" id="PTHR33332">
    <property type="entry name" value="REVERSE TRANSCRIPTASE DOMAIN-CONTAINING PROTEIN"/>
    <property type="match status" value="1"/>
</dbReference>
<proteinExistence type="predicted"/>
<organism evidence="1 2">
    <name type="scientific">Willisornis vidua</name>
    <name type="common">Xingu scale-backed antbird</name>
    <dbReference type="NCBI Taxonomy" id="1566151"/>
    <lineage>
        <taxon>Eukaryota</taxon>
        <taxon>Metazoa</taxon>
        <taxon>Chordata</taxon>
        <taxon>Craniata</taxon>
        <taxon>Vertebrata</taxon>
        <taxon>Euteleostomi</taxon>
        <taxon>Archelosauria</taxon>
        <taxon>Archosauria</taxon>
        <taxon>Dinosauria</taxon>
        <taxon>Saurischia</taxon>
        <taxon>Theropoda</taxon>
        <taxon>Coelurosauria</taxon>
        <taxon>Aves</taxon>
        <taxon>Neognathae</taxon>
        <taxon>Neoaves</taxon>
        <taxon>Telluraves</taxon>
        <taxon>Australaves</taxon>
        <taxon>Passeriformes</taxon>
        <taxon>Thamnophilidae</taxon>
        <taxon>Willisornis</taxon>
    </lineage>
</organism>
<evidence type="ECO:0000313" key="2">
    <source>
        <dbReference type="Proteomes" id="UP001145742"/>
    </source>
</evidence>
<accession>A0ABQ9D0Z1</accession>
<dbReference type="EMBL" id="WHWB01034315">
    <property type="protein sequence ID" value="KAJ7411541.1"/>
    <property type="molecule type" value="Genomic_DNA"/>
</dbReference>
<protein>
    <recommendedName>
        <fullName evidence="3">Rna-directed dna polymerase from mobile element jockey-like</fullName>
    </recommendedName>
</protein>
<keyword evidence="2" id="KW-1185">Reference proteome</keyword>
<gene>
    <name evidence="1" type="ORF">WISP_102391</name>
</gene>